<sequence length="126" mass="13956">MCSVRADNWTGKSAKWVRVTPAREWIRVHQCSFTGTNSLQDYIPEVNIRAHTPPTAEQLRTESKQMIFRKTKAIREVKTGRQVANLTSDSPPDSTVSRVTASSDSESGCMESSLDATTTRSHGSGR</sequence>
<dbReference type="AlphaFoldDB" id="A0AAE1DS68"/>
<comment type="caution">
    <text evidence="2">The sequence shown here is derived from an EMBL/GenBank/DDBJ whole genome shotgun (WGS) entry which is preliminary data.</text>
</comment>
<reference evidence="2" key="1">
    <citation type="journal article" date="2023" name="G3 (Bethesda)">
        <title>A reference genome for the long-term kleptoplast-retaining sea slug Elysia crispata morphotype clarki.</title>
        <authorList>
            <person name="Eastman K.E."/>
            <person name="Pendleton A.L."/>
            <person name="Shaikh M.A."/>
            <person name="Suttiyut T."/>
            <person name="Ogas R."/>
            <person name="Tomko P."/>
            <person name="Gavelis G."/>
            <person name="Widhalm J.R."/>
            <person name="Wisecaver J.H."/>
        </authorList>
    </citation>
    <scope>NUCLEOTIDE SEQUENCE</scope>
    <source>
        <strain evidence="2">ECLA1</strain>
    </source>
</reference>
<name>A0AAE1DS68_9GAST</name>
<keyword evidence="3" id="KW-1185">Reference proteome</keyword>
<protein>
    <submittedName>
        <fullName evidence="2">Uncharacterized protein</fullName>
    </submittedName>
</protein>
<dbReference type="EMBL" id="JAWDGP010002684">
    <property type="protein sequence ID" value="KAK3780797.1"/>
    <property type="molecule type" value="Genomic_DNA"/>
</dbReference>
<proteinExistence type="predicted"/>
<feature type="compositionally biased region" description="Polar residues" evidence="1">
    <location>
        <begin position="114"/>
        <end position="126"/>
    </location>
</feature>
<feature type="region of interest" description="Disordered" evidence="1">
    <location>
        <begin position="80"/>
        <end position="126"/>
    </location>
</feature>
<evidence type="ECO:0000313" key="3">
    <source>
        <dbReference type="Proteomes" id="UP001283361"/>
    </source>
</evidence>
<feature type="compositionally biased region" description="Polar residues" evidence="1">
    <location>
        <begin position="82"/>
        <end position="101"/>
    </location>
</feature>
<evidence type="ECO:0000256" key="1">
    <source>
        <dbReference type="SAM" id="MobiDB-lite"/>
    </source>
</evidence>
<gene>
    <name evidence="2" type="ORF">RRG08_059441</name>
</gene>
<organism evidence="2 3">
    <name type="scientific">Elysia crispata</name>
    <name type="common">lettuce slug</name>
    <dbReference type="NCBI Taxonomy" id="231223"/>
    <lineage>
        <taxon>Eukaryota</taxon>
        <taxon>Metazoa</taxon>
        <taxon>Spiralia</taxon>
        <taxon>Lophotrochozoa</taxon>
        <taxon>Mollusca</taxon>
        <taxon>Gastropoda</taxon>
        <taxon>Heterobranchia</taxon>
        <taxon>Euthyneura</taxon>
        <taxon>Panpulmonata</taxon>
        <taxon>Sacoglossa</taxon>
        <taxon>Placobranchoidea</taxon>
        <taxon>Plakobranchidae</taxon>
        <taxon>Elysia</taxon>
    </lineage>
</organism>
<feature type="compositionally biased region" description="Low complexity" evidence="1">
    <location>
        <begin position="102"/>
        <end position="113"/>
    </location>
</feature>
<accession>A0AAE1DS68</accession>
<dbReference type="Proteomes" id="UP001283361">
    <property type="component" value="Unassembled WGS sequence"/>
</dbReference>
<evidence type="ECO:0000313" key="2">
    <source>
        <dbReference type="EMBL" id="KAK3780797.1"/>
    </source>
</evidence>